<organism evidence="5 6">
    <name type="scientific">Erythrobacter sanguineus</name>
    <dbReference type="NCBI Taxonomy" id="198312"/>
    <lineage>
        <taxon>Bacteria</taxon>
        <taxon>Pseudomonadati</taxon>
        <taxon>Pseudomonadota</taxon>
        <taxon>Alphaproteobacteria</taxon>
        <taxon>Sphingomonadales</taxon>
        <taxon>Erythrobacteraceae</taxon>
        <taxon>Erythrobacter/Porphyrobacter group</taxon>
        <taxon>Erythrobacter</taxon>
    </lineage>
</organism>
<dbReference type="PROSITE" id="PS50887">
    <property type="entry name" value="GGDEF"/>
    <property type="match status" value="1"/>
</dbReference>
<dbReference type="InterPro" id="IPR043128">
    <property type="entry name" value="Rev_trsase/Diguanyl_cyclase"/>
</dbReference>
<dbReference type="GO" id="GO:1902201">
    <property type="term" value="P:negative regulation of bacterial-type flagellum-dependent cell motility"/>
    <property type="evidence" value="ECO:0007669"/>
    <property type="project" value="TreeGrafter"/>
</dbReference>
<feature type="transmembrane region" description="Helical" evidence="3">
    <location>
        <begin position="154"/>
        <end position="173"/>
    </location>
</feature>
<dbReference type="InterPro" id="IPR029787">
    <property type="entry name" value="Nucleotide_cyclase"/>
</dbReference>
<dbReference type="GO" id="GO:0005886">
    <property type="term" value="C:plasma membrane"/>
    <property type="evidence" value="ECO:0007669"/>
    <property type="project" value="TreeGrafter"/>
</dbReference>
<dbReference type="AlphaFoldDB" id="A0A1M7T1X6"/>
<dbReference type="InterPro" id="IPR000160">
    <property type="entry name" value="GGDEF_dom"/>
</dbReference>
<evidence type="ECO:0000313" key="6">
    <source>
        <dbReference type="Proteomes" id="UP000184391"/>
    </source>
</evidence>
<keyword evidence="3" id="KW-1133">Transmembrane helix</keyword>
<keyword evidence="3" id="KW-0812">Transmembrane</keyword>
<evidence type="ECO:0000256" key="2">
    <source>
        <dbReference type="ARBA" id="ARBA00034247"/>
    </source>
</evidence>
<sequence>MVEMSDMVAGGYYASTALFGLGGAGFALATRDRLYAYFALHALAVGALALTFPPVSPAADAIAPWHIACRIAAEGLVVATIGLGLGHLLAPRLSGLLRRAIRCVFPIGLMTSASALWFLFNTDATFIYGLVMLGVIVTIGIALTVGIARGYREAIWSAIALAPLLSVGAIAALMEGFALGSMQNYAESILIGFAFELVCISGLLAVRFRATLRERDAAMAEAVAARNASEIDALTGIANRRVFEDDLRKIPHQSYTALAIVDCDHFKLINDQFGHATGDIVLQSIARCLACAPGKAMRIGGEEFAVFLTAPDWQRELESLREAIAHQTRQELARLQISHNVTVSIGAVELLQGRPTEQALMLADKALYRAKRLGRNRLEIQEACRAKRPINPEIACAA</sequence>
<feature type="transmembrane region" description="Helical" evidence="3">
    <location>
        <begin position="12"/>
        <end position="29"/>
    </location>
</feature>
<dbReference type="SMART" id="SM00267">
    <property type="entry name" value="GGDEF"/>
    <property type="match status" value="1"/>
</dbReference>
<dbReference type="InterPro" id="IPR050469">
    <property type="entry name" value="Diguanylate_Cyclase"/>
</dbReference>
<evidence type="ECO:0000259" key="4">
    <source>
        <dbReference type="PROSITE" id="PS50887"/>
    </source>
</evidence>
<dbReference type="NCBIfam" id="TIGR00254">
    <property type="entry name" value="GGDEF"/>
    <property type="match status" value="1"/>
</dbReference>
<feature type="transmembrane region" description="Helical" evidence="3">
    <location>
        <begin position="34"/>
        <end position="53"/>
    </location>
</feature>
<feature type="domain" description="GGDEF" evidence="4">
    <location>
        <begin position="254"/>
        <end position="383"/>
    </location>
</feature>
<dbReference type="PANTHER" id="PTHR45138">
    <property type="entry name" value="REGULATORY COMPONENTS OF SENSORY TRANSDUCTION SYSTEM"/>
    <property type="match status" value="1"/>
</dbReference>
<keyword evidence="3" id="KW-0472">Membrane</keyword>
<dbReference type="Gene3D" id="3.30.70.270">
    <property type="match status" value="1"/>
</dbReference>
<dbReference type="Proteomes" id="UP000184391">
    <property type="component" value="Unassembled WGS sequence"/>
</dbReference>
<dbReference type="EMBL" id="FRDF01000018">
    <property type="protein sequence ID" value="SHN64760.1"/>
    <property type="molecule type" value="Genomic_DNA"/>
</dbReference>
<protein>
    <recommendedName>
        <fullName evidence="1">diguanylate cyclase</fullName>
        <ecNumber evidence="1">2.7.7.65</ecNumber>
    </recommendedName>
</protein>
<dbReference type="Pfam" id="PF00990">
    <property type="entry name" value="GGDEF"/>
    <property type="match status" value="1"/>
</dbReference>
<comment type="catalytic activity">
    <reaction evidence="2">
        <text>2 GTP = 3',3'-c-di-GMP + 2 diphosphate</text>
        <dbReference type="Rhea" id="RHEA:24898"/>
        <dbReference type="ChEBI" id="CHEBI:33019"/>
        <dbReference type="ChEBI" id="CHEBI:37565"/>
        <dbReference type="ChEBI" id="CHEBI:58805"/>
        <dbReference type="EC" id="2.7.7.65"/>
    </reaction>
</comment>
<feature type="transmembrane region" description="Helical" evidence="3">
    <location>
        <begin position="185"/>
        <end position="206"/>
    </location>
</feature>
<name>A0A1M7T1X6_9SPHN</name>
<evidence type="ECO:0000256" key="3">
    <source>
        <dbReference type="SAM" id="Phobius"/>
    </source>
</evidence>
<accession>A0A1M7T1X6</accession>
<proteinExistence type="predicted"/>
<feature type="transmembrane region" description="Helical" evidence="3">
    <location>
        <begin position="65"/>
        <end position="88"/>
    </location>
</feature>
<feature type="transmembrane region" description="Helical" evidence="3">
    <location>
        <begin position="100"/>
        <end position="120"/>
    </location>
</feature>
<gene>
    <name evidence="5" type="ORF">SAMN02745193_02784</name>
</gene>
<reference evidence="6" key="1">
    <citation type="submission" date="2016-12" db="EMBL/GenBank/DDBJ databases">
        <authorList>
            <person name="Varghese N."/>
            <person name="Submissions S."/>
        </authorList>
    </citation>
    <scope>NUCLEOTIDE SEQUENCE [LARGE SCALE GENOMIC DNA]</scope>
    <source>
        <strain evidence="6">DSM 11032</strain>
    </source>
</reference>
<dbReference type="SUPFAM" id="SSF55073">
    <property type="entry name" value="Nucleotide cyclase"/>
    <property type="match status" value="1"/>
</dbReference>
<dbReference type="RefSeq" id="WP_072675614.1">
    <property type="nucleotide sequence ID" value="NZ_FRDF01000018.1"/>
</dbReference>
<dbReference type="GO" id="GO:0052621">
    <property type="term" value="F:diguanylate cyclase activity"/>
    <property type="evidence" value="ECO:0007669"/>
    <property type="project" value="UniProtKB-EC"/>
</dbReference>
<dbReference type="GO" id="GO:0043709">
    <property type="term" value="P:cell adhesion involved in single-species biofilm formation"/>
    <property type="evidence" value="ECO:0007669"/>
    <property type="project" value="TreeGrafter"/>
</dbReference>
<dbReference type="OrthoDB" id="9812260at2"/>
<dbReference type="PANTHER" id="PTHR45138:SF9">
    <property type="entry name" value="DIGUANYLATE CYCLASE DGCM-RELATED"/>
    <property type="match status" value="1"/>
</dbReference>
<dbReference type="CDD" id="cd01949">
    <property type="entry name" value="GGDEF"/>
    <property type="match status" value="1"/>
</dbReference>
<evidence type="ECO:0000256" key="1">
    <source>
        <dbReference type="ARBA" id="ARBA00012528"/>
    </source>
</evidence>
<evidence type="ECO:0000313" key="5">
    <source>
        <dbReference type="EMBL" id="SHN64760.1"/>
    </source>
</evidence>
<keyword evidence="6" id="KW-1185">Reference proteome</keyword>
<feature type="transmembrane region" description="Helical" evidence="3">
    <location>
        <begin position="126"/>
        <end position="147"/>
    </location>
</feature>
<dbReference type="STRING" id="198312.SAMN02745193_02784"/>
<dbReference type="EC" id="2.7.7.65" evidence="1"/>